<evidence type="ECO:0000313" key="1">
    <source>
        <dbReference type="EMBL" id="NME97294.1"/>
    </source>
</evidence>
<protein>
    <submittedName>
        <fullName evidence="1">Uncharacterized protein</fullName>
    </submittedName>
</protein>
<dbReference type="Proteomes" id="UP000561326">
    <property type="component" value="Unassembled WGS sequence"/>
</dbReference>
<name>A0A848CJ50_ANEAE</name>
<dbReference type="EMBL" id="JABAGO010000002">
    <property type="protein sequence ID" value="NME97294.1"/>
    <property type="molecule type" value="Genomic_DNA"/>
</dbReference>
<gene>
    <name evidence="1" type="ORF">HF838_03370</name>
</gene>
<comment type="caution">
    <text evidence="1">The sequence shown here is derived from an EMBL/GenBank/DDBJ whole genome shotgun (WGS) entry which is preliminary data.</text>
</comment>
<accession>A0A848CJ50</accession>
<evidence type="ECO:0000313" key="2">
    <source>
        <dbReference type="Proteomes" id="UP000561326"/>
    </source>
</evidence>
<sequence>MSTGANKTGGGEFVGKVNFTSGFTLKKGSRSEMPLVVSTIIEKDSEIFNSITEILSDFQALQKENLVVICENDKELVEAIQKQPYDTLIISKNKKAVLIKESFEMEKEKCAGLLGIYLGETSAAYLVFMEKESDFNKQLPLFVKVGETVTFAK</sequence>
<reference evidence="1 2" key="1">
    <citation type="submission" date="2020-04" db="EMBL/GenBank/DDBJ databases">
        <authorList>
            <person name="Hitch T.C.A."/>
            <person name="Wylensek D."/>
            <person name="Clavel T."/>
        </authorList>
    </citation>
    <scope>NUCLEOTIDE SEQUENCE [LARGE SCALE GENOMIC DNA]</scope>
    <source>
        <strain evidence="1 2">WB01_D5_05</strain>
    </source>
</reference>
<dbReference type="AlphaFoldDB" id="A0A848CJ50"/>
<dbReference type="RefSeq" id="WP_168974489.1">
    <property type="nucleotide sequence ID" value="NZ_JABAGO010000002.1"/>
</dbReference>
<proteinExistence type="predicted"/>
<organism evidence="1 2">
    <name type="scientific">Aneurinibacillus aneurinilyticus</name>
    <name type="common">Bacillus aneurinolyticus</name>
    <dbReference type="NCBI Taxonomy" id="1391"/>
    <lineage>
        <taxon>Bacteria</taxon>
        <taxon>Bacillati</taxon>
        <taxon>Bacillota</taxon>
        <taxon>Bacilli</taxon>
        <taxon>Bacillales</taxon>
        <taxon>Paenibacillaceae</taxon>
        <taxon>Aneurinibacillus group</taxon>
        <taxon>Aneurinibacillus</taxon>
    </lineage>
</organism>